<feature type="active site" description="Glycyl thioester intermediate" evidence="11">
    <location>
        <position position="1634"/>
    </location>
</feature>
<comment type="pathway">
    <text evidence="3 12">Protein modification; protein ubiquitination.</text>
</comment>
<evidence type="ECO:0000256" key="9">
    <source>
        <dbReference type="ARBA" id="ARBA00023204"/>
    </source>
</evidence>
<feature type="compositionally biased region" description="Low complexity" evidence="13">
    <location>
        <begin position="720"/>
        <end position="732"/>
    </location>
</feature>
<dbReference type="PROSITE" id="PS50237">
    <property type="entry name" value="HECT"/>
    <property type="match status" value="1"/>
</dbReference>
<dbReference type="InterPro" id="IPR004170">
    <property type="entry name" value="WWE_dom"/>
</dbReference>
<accession>A0A915PMZ4</accession>
<evidence type="ECO:0000256" key="7">
    <source>
        <dbReference type="ARBA" id="ARBA00022763"/>
    </source>
</evidence>
<dbReference type="GO" id="GO:0006281">
    <property type="term" value="P:DNA repair"/>
    <property type="evidence" value="ECO:0007669"/>
    <property type="project" value="UniProtKB-KW"/>
</dbReference>
<feature type="compositionally biased region" description="Low complexity" evidence="13">
    <location>
        <begin position="1091"/>
        <end position="1112"/>
    </location>
</feature>
<evidence type="ECO:0000313" key="17">
    <source>
        <dbReference type="WBParaSite" id="sdigi.contig160.g5445.t1"/>
    </source>
</evidence>
<dbReference type="EC" id="2.3.2.26" evidence="12"/>
<dbReference type="Gene3D" id="3.30.2160.10">
    <property type="entry name" value="Hect, E3 ligase catalytic domain"/>
    <property type="match status" value="1"/>
</dbReference>
<comment type="subcellular location">
    <subcellularLocation>
        <location evidence="2">Nucleus</location>
        <location evidence="2">Nucleoplasm</location>
    </subcellularLocation>
</comment>
<evidence type="ECO:0000256" key="5">
    <source>
        <dbReference type="ARBA" id="ARBA00022553"/>
    </source>
</evidence>
<dbReference type="Gene3D" id="3.90.1750.10">
    <property type="entry name" value="Hect, E3 ligase catalytic domains"/>
    <property type="match status" value="1"/>
</dbReference>
<sequence>MERLRSTSELSQLDAATELADMLLLGNEESLPNLPIKDIVHALIVLLQKEHNFVLMLTAARCISNMLEALPRALPVVIDTVPHLLEKLKRIECIDVAEQSLMALEVMSKRNGKNIMSAGGIAATISHVDFFSVPSQRLAFQIAANCATYVSANDFAQVRESLADLTQRLLIEDKRCLESVCVLFCRLVDNMRNHADKLREIAGQNHALLKNVQQLLLVQPCAVGPNTFQSLIRMLRSMASRCSDLAVALVYMDFARTIKFLIVGSKEGDHTAFEIVDRPPQQLQELVYLAGELMPRLPVDGIFEIDNVMLRSHGAFYDFQPTLWYWRDDSNQWLPFSHFDSRLIEMAYTTNEAEINLQINGNVYKIDLQRMIQKNHSTGKERAIQRRASVFIQRCKTTLMRLDYIFCRSMRLCKSTESKESKSTSPEEDRRLELMKTEPVLLEQVVQLLLPILVEIDGSSSGPALRYESLRVTLRMIYPSDVRVLKDILANLPLAGHIASALASARSKDLCVVASALQLAHLLLDKFPDMYEPLFKREGVAHEIEKLSKMKLESPVSASLTQPVAPVCEQDNATTGLRTRSGLKTRGSSELTEGALSTTKQSISGRTRSTTQLAVSTTEAGPSSSNVTRVIVSPNGGRHRRKTSPESPISRKESRRKTTPSNFLHTLRLPSFRMPGTSASTVHSPHDNASPSTTLSSFFTTIGQSQTTSVHHYPAGSGGSASAPSSAHTSTSRGRMSTFTPSTAVGGSCSAVLMPSSSSGHSSFTMPLSSTGGSALSHQQREIIRQWIRKEAEYLMQMYFSTPSSGIDGSAPSLLSRLITIAAALASEKDVGSAALIEFKTILLENDVSAFELNHSGVLTSLCTYITSTSPAHHPPRKLRLKRFVAVFMSLTPDNLRPADESECWVAFETLVTKLLASVAQHEQFQVKVTDMGGIVTGNSGGALRGSQALRFFQTHQIRCNLKRHPTCRDLKEWRHGHGSIKVDPFTSISAIERYLLDRGIGYVRAEDSSGDEDGSDDDEMPSEGSVSGVNPQPSRIEILINDEKVPGHMSILQALRQFGQVNLGDNADHFAVATGIWVNTHTLYYRAAAPTPSEASEEQAAAVSTAKSSSGKSEKREKRPKIDEKLWIGGDLEFLHYGEVPAGVSPLDPYLTNILPVDVDDPCVPSLVLLRCLYALNRFWWILFDDEDVPPTSHAPLLPNIAFHSSKLNAKMGRQLSDFLSVATQQIPQWTGDLIKAVPFIFTFSSRRNYLYCTAFGRDRALMHLVNQTDGAQGDGESGRLTPRLERRKVSVRRDDLLRQAEQTLHHLGSSRAMLEVGFEGEAGTGFGPTLEFYSTVSREIQKSSLRLWHGRTVAAAADGKDGPTTNYITAPAGLYPAVFSSQSAKQRDARSKKFEFIGRLLAQALIDSRMLDIPLNPVFFKWLCGEDKMFSLSDLEIFDKSLYQSLRALILTDPNDFDSLEQYFTLPGDENFELVKGGKNRLVTSSNVVQFVKLVAHWLLVEGVRREMEAVRRGFETIINIDDLACFTPDEMEELFCGCSEETWKRTWNESALQSAIKPDHGYTHDSDQIRWLVQMLASYDNQQQRKFLQFVTGSPKLPVGGFRSLNPPLTVVKKSGSYGNGDDELPSAMTCYNYLKIPAYSTFEVFRKRFDVALRFIYSFHLT</sequence>
<dbReference type="Gene3D" id="1.25.10.10">
    <property type="entry name" value="Leucine-rich Repeat Variant"/>
    <property type="match status" value="1"/>
</dbReference>
<dbReference type="SUPFAM" id="SSF117839">
    <property type="entry name" value="WWE domain"/>
    <property type="match status" value="1"/>
</dbReference>
<evidence type="ECO:0000256" key="2">
    <source>
        <dbReference type="ARBA" id="ARBA00004642"/>
    </source>
</evidence>
<evidence type="ECO:0000259" key="15">
    <source>
        <dbReference type="PROSITE" id="PS50918"/>
    </source>
</evidence>
<dbReference type="GO" id="GO:0061630">
    <property type="term" value="F:ubiquitin protein ligase activity"/>
    <property type="evidence" value="ECO:0007669"/>
    <property type="project" value="UniProtKB-UniRule"/>
</dbReference>
<dbReference type="InterPro" id="IPR016024">
    <property type="entry name" value="ARM-type_fold"/>
</dbReference>
<feature type="domain" description="WWE" evidence="15">
    <location>
        <begin position="309"/>
        <end position="386"/>
    </location>
</feature>
<keyword evidence="7" id="KW-0227">DNA damage</keyword>
<dbReference type="PANTHER" id="PTHR45670:SF13">
    <property type="entry name" value="E3 UBIQUITIN-PROTEIN LIGASE TRIP12"/>
    <property type="match status" value="1"/>
</dbReference>
<dbReference type="Pfam" id="PF25579">
    <property type="entry name" value="TPR_TRIP12_N"/>
    <property type="match status" value="1"/>
</dbReference>
<dbReference type="GO" id="GO:0000209">
    <property type="term" value="P:protein polyubiquitination"/>
    <property type="evidence" value="ECO:0007669"/>
    <property type="project" value="TreeGrafter"/>
</dbReference>
<feature type="region of interest" description="Disordered" evidence="13">
    <location>
        <begin position="1091"/>
        <end position="1120"/>
    </location>
</feature>
<dbReference type="CDD" id="cd00078">
    <property type="entry name" value="HECTc"/>
    <property type="match status" value="1"/>
</dbReference>
<dbReference type="SMART" id="SM00678">
    <property type="entry name" value="WWE"/>
    <property type="match status" value="1"/>
</dbReference>
<dbReference type="InterPro" id="IPR057948">
    <property type="entry name" value="TPR_TRIP12_N"/>
</dbReference>
<dbReference type="InterPro" id="IPR035983">
    <property type="entry name" value="Hect_E3_ubiquitin_ligase"/>
</dbReference>
<dbReference type="InterPro" id="IPR011989">
    <property type="entry name" value="ARM-like"/>
</dbReference>
<dbReference type="WBParaSite" id="sdigi.contig160.g5445.t1">
    <property type="protein sequence ID" value="sdigi.contig160.g5445.t1"/>
    <property type="gene ID" value="sdigi.contig160.g5445"/>
</dbReference>
<keyword evidence="10" id="KW-0539">Nucleus</keyword>
<evidence type="ECO:0000256" key="6">
    <source>
        <dbReference type="ARBA" id="ARBA00022679"/>
    </source>
</evidence>
<dbReference type="GO" id="GO:0008270">
    <property type="term" value="F:zinc ion binding"/>
    <property type="evidence" value="ECO:0007669"/>
    <property type="project" value="InterPro"/>
</dbReference>
<keyword evidence="5" id="KW-0597">Phosphoprotein</keyword>
<proteinExistence type="inferred from homology"/>
<feature type="compositionally biased region" description="Polar residues" evidence="13">
    <location>
        <begin position="677"/>
        <end position="689"/>
    </location>
</feature>
<keyword evidence="9" id="KW-0234">DNA repair</keyword>
<evidence type="ECO:0000256" key="8">
    <source>
        <dbReference type="ARBA" id="ARBA00022786"/>
    </source>
</evidence>
<dbReference type="GO" id="GO:0016607">
    <property type="term" value="C:nuclear speck"/>
    <property type="evidence" value="ECO:0007669"/>
    <property type="project" value="TreeGrafter"/>
</dbReference>
<feature type="region of interest" description="Disordered" evidence="13">
    <location>
        <begin position="1006"/>
        <end position="1036"/>
    </location>
</feature>
<dbReference type="PANTHER" id="PTHR45670">
    <property type="entry name" value="E3 UBIQUITIN-PROTEIN LIGASE TRIP12"/>
    <property type="match status" value="1"/>
</dbReference>
<feature type="compositionally biased region" description="Polar residues" evidence="13">
    <location>
        <begin position="586"/>
        <end position="628"/>
    </location>
</feature>
<name>A0A915PMZ4_9BILA</name>
<evidence type="ECO:0000256" key="4">
    <source>
        <dbReference type="ARBA" id="ARBA00006331"/>
    </source>
</evidence>
<dbReference type="InterPro" id="IPR037197">
    <property type="entry name" value="WWE_dom_sf"/>
</dbReference>
<dbReference type="SUPFAM" id="SSF48371">
    <property type="entry name" value="ARM repeat"/>
    <property type="match status" value="1"/>
</dbReference>
<evidence type="ECO:0000256" key="12">
    <source>
        <dbReference type="RuleBase" id="RU369009"/>
    </source>
</evidence>
<dbReference type="Proteomes" id="UP000887581">
    <property type="component" value="Unplaced"/>
</dbReference>
<evidence type="ECO:0000256" key="3">
    <source>
        <dbReference type="ARBA" id="ARBA00004906"/>
    </source>
</evidence>
<feature type="region of interest" description="Disordered" evidence="13">
    <location>
        <begin position="708"/>
        <end position="741"/>
    </location>
</feature>
<evidence type="ECO:0000256" key="11">
    <source>
        <dbReference type="PROSITE-ProRule" id="PRU00104"/>
    </source>
</evidence>
<organism evidence="16 17">
    <name type="scientific">Setaria digitata</name>
    <dbReference type="NCBI Taxonomy" id="48799"/>
    <lineage>
        <taxon>Eukaryota</taxon>
        <taxon>Metazoa</taxon>
        <taxon>Ecdysozoa</taxon>
        <taxon>Nematoda</taxon>
        <taxon>Chromadorea</taxon>
        <taxon>Rhabditida</taxon>
        <taxon>Spirurina</taxon>
        <taxon>Spiruromorpha</taxon>
        <taxon>Filarioidea</taxon>
        <taxon>Setariidae</taxon>
        <taxon>Setaria</taxon>
    </lineage>
</organism>
<dbReference type="GO" id="GO:0043161">
    <property type="term" value="P:proteasome-mediated ubiquitin-dependent protein catabolic process"/>
    <property type="evidence" value="ECO:0007669"/>
    <property type="project" value="TreeGrafter"/>
</dbReference>
<dbReference type="PROSITE" id="PS50918">
    <property type="entry name" value="WWE"/>
    <property type="match status" value="1"/>
</dbReference>
<comment type="similarity">
    <text evidence="4 12">Belongs to the UPL family. K-HECT subfamily.</text>
</comment>
<protein>
    <recommendedName>
        <fullName evidence="12">E3 ubiquitin-protein ligase</fullName>
        <ecNumber evidence="12">2.3.2.26</ecNumber>
    </recommendedName>
</protein>
<dbReference type="SUPFAM" id="SSF56204">
    <property type="entry name" value="Hect, E3 ligase catalytic domain"/>
    <property type="match status" value="1"/>
</dbReference>
<feature type="domain" description="HECT" evidence="14">
    <location>
        <begin position="1295"/>
        <end position="1666"/>
    </location>
</feature>
<feature type="compositionally biased region" description="Acidic residues" evidence="13">
    <location>
        <begin position="1009"/>
        <end position="1022"/>
    </location>
</feature>
<dbReference type="SMART" id="SM00119">
    <property type="entry name" value="HECTc"/>
    <property type="match status" value="1"/>
</dbReference>
<evidence type="ECO:0000259" key="14">
    <source>
        <dbReference type="PROSITE" id="PS50237"/>
    </source>
</evidence>
<keyword evidence="16" id="KW-1185">Reference proteome</keyword>
<dbReference type="Gene3D" id="3.30.2410.10">
    <property type="entry name" value="Hect, E3 ligase catalytic domain"/>
    <property type="match status" value="1"/>
</dbReference>
<reference evidence="17" key="1">
    <citation type="submission" date="2022-11" db="UniProtKB">
        <authorList>
            <consortium name="WormBaseParasite"/>
        </authorList>
    </citation>
    <scope>IDENTIFICATION</scope>
</reference>
<dbReference type="InterPro" id="IPR018123">
    <property type="entry name" value="WWE-dom_subgr"/>
</dbReference>
<comment type="catalytic activity">
    <reaction evidence="1 12">
        <text>S-ubiquitinyl-[E2 ubiquitin-conjugating enzyme]-L-cysteine + [acceptor protein]-L-lysine = [E2 ubiquitin-conjugating enzyme]-L-cysteine + N(6)-ubiquitinyl-[acceptor protein]-L-lysine.</text>
        <dbReference type="EC" id="2.3.2.26"/>
    </reaction>
</comment>
<keyword evidence="6 12" id="KW-0808">Transferase</keyword>
<dbReference type="Pfam" id="PF00632">
    <property type="entry name" value="HECT"/>
    <property type="match status" value="1"/>
</dbReference>
<feature type="region of interest" description="Disordered" evidence="13">
    <location>
        <begin position="569"/>
        <end position="696"/>
    </location>
</feature>
<evidence type="ECO:0000313" key="16">
    <source>
        <dbReference type="Proteomes" id="UP000887581"/>
    </source>
</evidence>
<keyword evidence="8 11" id="KW-0833">Ubl conjugation pathway</keyword>
<evidence type="ECO:0000256" key="13">
    <source>
        <dbReference type="SAM" id="MobiDB-lite"/>
    </source>
</evidence>
<dbReference type="InterPro" id="IPR000569">
    <property type="entry name" value="HECT_dom"/>
</dbReference>
<dbReference type="Gene3D" id="3.30.720.50">
    <property type="match status" value="1"/>
</dbReference>
<dbReference type="Pfam" id="PF02825">
    <property type="entry name" value="WWE"/>
    <property type="match status" value="1"/>
</dbReference>
<evidence type="ECO:0000256" key="10">
    <source>
        <dbReference type="ARBA" id="ARBA00023242"/>
    </source>
</evidence>
<dbReference type="InterPro" id="IPR045322">
    <property type="entry name" value="HECTD1/TRIP12-like"/>
</dbReference>
<evidence type="ECO:0000256" key="1">
    <source>
        <dbReference type="ARBA" id="ARBA00000885"/>
    </source>
</evidence>